<name>A0ACB0IEK3_TRIPR</name>
<evidence type="ECO:0000313" key="2">
    <source>
        <dbReference type="Proteomes" id="UP001177021"/>
    </source>
</evidence>
<proteinExistence type="predicted"/>
<protein>
    <submittedName>
        <fullName evidence="1">Uncharacterized protein</fullName>
    </submittedName>
</protein>
<dbReference type="Proteomes" id="UP001177021">
    <property type="component" value="Unassembled WGS sequence"/>
</dbReference>
<accession>A0ACB0IEK3</accession>
<keyword evidence="2" id="KW-1185">Reference proteome</keyword>
<evidence type="ECO:0000313" key="1">
    <source>
        <dbReference type="EMBL" id="CAJ2630565.1"/>
    </source>
</evidence>
<comment type="caution">
    <text evidence="1">The sequence shown here is derived from an EMBL/GenBank/DDBJ whole genome shotgun (WGS) entry which is preliminary data.</text>
</comment>
<dbReference type="EMBL" id="CASHSV030000001">
    <property type="protein sequence ID" value="CAJ2630565.1"/>
    <property type="molecule type" value="Genomic_DNA"/>
</dbReference>
<gene>
    <name evidence="1" type="ORF">MILVUS5_LOCUS2327</name>
</gene>
<reference evidence="1" key="1">
    <citation type="submission" date="2023-10" db="EMBL/GenBank/DDBJ databases">
        <authorList>
            <person name="Rodriguez Cubillos JULIANA M."/>
            <person name="De Vega J."/>
        </authorList>
    </citation>
    <scope>NUCLEOTIDE SEQUENCE</scope>
</reference>
<sequence length="508" mass="58917">MASFTHNTNGMLPKEHQTTLPCQLETTGEKVKVEENWLSQKKVKVEENCELPWDALDIISKTLELDDHFQFSSVCKNWRAFHKIYWTSFLASQEPLLLQLSYRNESLSFISIPDQKVYCSNMTKKYFYPIPYIMSSSGYLITMDSNNSFLLINPFTRTKKVTNPITFHYNPVSYYALLAFDKCSEEFVLVVLCRLNESLHVYQSRNCGWVTYSPTMRILEKIVDFVVLHNIIYVVTNTGNIGILCLNSANIKFLKLNNTSDVEFCFDIKLVNCDEQLLGVMLWRMEIWNVYKVDFSTMNYVKMETLGDIALFYADEKHCYALSKTNMWGYESNSMYAVGSYSTKYSLYLPEVFSGGDKKLQKYFTLPAHLVGRGRQVYFQRDWYFRHLKYEALERRNDIRPMKVLRLIQLKVTGMIRNGEGKGRRKRVVVHQIILVKGQNERSGKKEYTSEEGLSSSDGSDGSLGRQGKHQKSHSKDGIRENKIKGEATDMAANSFFFFFLQQPVIDA</sequence>
<organism evidence="1 2">
    <name type="scientific">Trifolium pratense</name>
    <name type="common">Red clover</name>
    <dbReference type="NCBI Taxonomy" id="57577"/>
    <lineage>
        <taxon>Eukaryota</taxon>
        <taxon>Viridiplantae</taxon>
        <taxon>Streptophyta</taxon>
        <taxon>Embryophyta</taxon>
        <taxon>Tracheophyta</taxon>
        <taxon>Spermatophyta</taxon>
        <taxon>Magnoliopsida</taxon>
        <taxon>eudicotyledons</taxon>
        <taxon>Gunneridae</taxon>
        <taxon>Pentapetalae</taxon>
        <taxon>rosids</taxon>
        <taxon>fabids</taxon>
        <taxon>Fabales</taxon>
        <taxon>Fabaceae</taxon>
        <taxon>Papilionoideae</taxon>
        <taxon>50 kb inversion clade</taxon>
        <taxon>NPAAA clade</taxon>
        <taxon>Hologalegina</taxon>
        <taxon>IRL clade</taxon>
        <taxon>Trifolieae</taxon>
        <taxon>Trifolium</taxon>
    </lineage>
</organism>